<sequence length="741" mass="80513">MFYSTEILCDKRYALSTVWRAGNTAIGARTTGLHRKAVLEVSVEKTCGTIKDPPGAPIALRLQGTLLYGTARIFQEQCRYVLNDSEKTQRAMSKLYNGMLDDKLDKNAGKAKSVQIILPNDPSFDLDLFQLPPFSFDEPIDGSFFSQDRQASWTSLSLKSRSSQNTQLPQLMLDADSSAGGSYAGGGFRYSASGASVMPDSPTPLAQRFNFQDEDNLLLDVGLFIDDNGNIIEEETRTEPQLPVFPPRPAKVSSDNVVPMIVDDDDIFNPDPAIPATLAGNSRNKALLESSGINPSLITHTPSSPSTLSPSTVVSRQAHHRVTRAKVNFIDDVTQIPLSDYFRFVTNYSEDMEKVAEKKSLARAARRAHDTTLHRQVAQAFTFGRGIFCVANEVGAQYPEHPLAEMFSGDTLAESILGESLTRAKRRRVDLAEPSTPIARGNRGINLDGFEDEQDIELGRMPGSALSDNPSLALNRHSSALPGSSAHGSVQRSASAVRQHADGRLSSAGFPDSPSFFERYSDGDIQLPPQFQSNGGNPFLPSVSSIGAAAGGGGGFVARTGTAVASNAQEDGQKKKNGSDKVGEELRNVSVFYDLVRNVAADEGLARPELSSTYRWVEFGDVVSPFRTNRAAVVGAFMSLLTLATARKLRIHQDEVEGSAIIDRDIFIGTKPKKPVDRKGKGKMKDKKKSKKRSIREISQDNTSDGIDELASDQIFPSPMLPHKSFFLSSELSNNELIGAA</sequence>
<dbReference type="InterPro" id="IPR006910">
    <property type="entry name" value="Rad21_Rec8_N"/>
</dbReference>
<dbReference type="PANTHER" id="PTHR12585">
    <property type="entry name" value="SCC1 / RAD21 FAMILY MEMBER"/>
    <property type="match status" value="1"/>
</dbReference>
<evidence type="ECO:0000256" key="3">
    <source>
        <dbReference type="SAM" id="MobiDB-lite"/>
    </source>
</evidence>
<organism evidence="5 6">
    <name type="scientific">Sporothrix curviconia</name>
    <dbReference type="NCBI Taxonomy" id="1260050"/>
    <lineage>
        <taxon>Eukaryota</taxon>
        <taxon>Fungi</taxon>
        <taxon>Dikarya</taxon>
        <taxon>Ascomycota</taxon>
        <taxon>Pezizomycotina</taxon>
        <taxon>Sordariomycetes</taxon>
        <taxon>Sordariomycetidae</taxon>
        <taxon>Ophiostomatales</taxon>
        <taxon>Ophiostomataceae</taxon>
        <taxon>Sporothrix</taxon>
    </lineage>
</organism>
<evidence type="ECO:0000256" key="1">
    <source>
        <dbReference type="ARBA" id="ARBA00004123"/>
    </source>
</evidence>
<feature type="region of interest" description="Disordered" evidence="3">
    <location>
        <begin position="460"/>
        <end position="512"/>
    </location>
</feature>
<dbReference type="Proteomes" id="UP001642405">
    <property type="component" value="Unassembled WGS sequence"/>
</dbReference>
<comment type="subcellular location">
    <subcellularLocation>
        <location evidence="1">Nucleus</location>
    </subcellularLocation>
</comment>
<dbReference type="Pfam" id="PF04825">
    <property type="entry name" value="Rad21_Rec8_N"/>
    <property type="match status" value="1"/>
</dbReference>
<name>A0ABP0CCA3_9PEZI</name>
<feature type="compositionally biased region" description="Basic residues" evidence="3">
    <location>
        <begin position="680"/>
        <end position="694"/>
    </location>
</feature>
<keyword evidence="2" id="KW-0539">Nucleus</keyword>
<evidence type="ECO:0000313" key="6">
    <source>
        <dbReference type="Proteomes" id="UP001642405"/>
    </source>
</evidence>
<evidence type="ECO:0000313" key="5">
    <source>
        <dbReference type="EMBL" id="CAK7229553.1"/>
    </source>
</evidence>
<gene>
    <name evidence="5" type="primary">rec8</name>
    <name evidence="5" type="ORF">SCUCBS95973_007263</name>
</gene>
<dbReference type="CDD" id="cd21789">
    <property type="entry name" value="Rad21_Rec8_M_SpRec8p-like"/>
    <property type="match status" value="1"/>
</dbReference>
<dbReference type="InterPro" id="IPR039781">
    <property type="entry name" value="Rad21/Rec8-like"/>
</dbReference>
<proteinExistence type="predicted"/>
<protein>
    <submittedName>
        <fullName evidence="5">R8 protein</fullName>
    </submittedName>
</protein>
<evidence type="ECO:0000256" key="2">
    <source>
        <dbReference type="ARBA" id="ARBA00023242"/>
    </source>
</evidence>
<feature type="domain" description="Rad21/Rec8-like protein N-terminal" evidence="4">
    <location>
        <begin position="1"/>
        <end position="112"/>
    </location>
</feature>
<dbReference type="PANTHER" id="PTHR12585:SF70">
    <property type="entry name" value="RAD21_REC8 N TERMINAL DOMAIN PROTEIN (AFU_ORTHOLOGUE AFUA_6G02900)"/>
    <property type="match status" value="1"/>
</dbReference>
<keyword evidence="6" id="KW-1185">Reference proteome</keyword>
<accession>A0ABP0CCA3</accession>
<comment type="caution">
    <text evidence="5">The sequence shown here is derived from an EMBL/GenBank/DDBJ whole genome shotgun (WGS) entry which is preliminary data.</text>
</comment>
<dbReference type="EMBL" id="CAWUHB010000049">
    <property type="protein sequence ID" value="CAK7229553.1"/>
    <property type="molecule type" value="Genomic_DNA"/>
</dbReference>
<evidence type="ECO:0000259" key="4">
    <source>
        <dbReference type="Pfam" id="PF04825"/>
    </source>
</evidence>
<feature type="compositionally biased region" description="Polar residues" evidence="3">
    <location>
        <begin position="466"/>
        <end position="496"/>
    </location>
</feature>
<feature type="region of interest" description="Disordered" evidence="3">
    <location>
        <begin position="672"/>
        <end position="711"/>
    </location>
</feature>
<reference evidence="5 6" key="1">
    <citation type="submission" date="2024-01" db="EMBL/GenBank/DDBJ databases">
        <authorList>
            <person name="Allen C."/>
            <person name="Tagirdzhanova G."/>
        </authorList>
    </citation>
    <scope>NUCLEOTIDE SEQUENCE [LARGE SCALE GENOMIC DNA]</scope>
</reference>